<feature type="compositionally biased region" description="Basic residues" evidence="9">
    <location>
        <begin position="1"/>
        <end position="13"/>
    </location>
</feature>
<evidence type="ECO:0000313" key="10">
    <source>
        <dbReference type="EMBL" id="RKN74604.1"/>
    </source>
</evidence>
<keyword evidence="11" id="KW-1185">Reference proteome</keyword>
<dbReference type="PANTHER" id="PTHR30003">
    <property type="entry name" value="L-LACTATE PERMEASE"/>
    <property type="match status" value="1"/>
</dbReference>
<evidence type="ECO:0000256" key="2">
    <source>
        <dbReference type="ARBA" id="ARBA00010100"/>
    </source>
</evidence>
<gene>
    <name evidence="10" type="ORF">D7231_12255</name>
</gene>
<comment type="similarity">
    <text evidence="2 8">Belongs to the lactate permease family.</text>
</comment>
<feature type="transmembrane region" description="Helical" evidence="8">
    <location>
        <begin position="619"/>
        <end position="642"/>
    </location>
</feature>
<feature type="transmembrane region" description="Helical" evidence="8">
    <location>
        <begin position="224"/>
        <end position="251"/>
    </location>
</feature>
<feature type="transmembrane region" description="Helical" evidence="8">
    <location>
        <begin position="297"/>
        <end position="319"/>
    </location>
</feature>
<feature type="transmembrane region" description="Helical" evidence="8">
    <location>
        <begin position="123"/>
        <end position="140"/>
    </location>
</feature>
<feature type="compositionally biased region" description="Low complexity" evidence="9">
    <location>
        <begin position="583"/>
        <end position="596"/>
    </location>
</feature>
<evidence type="ECO:0000256" key="8">
    <source>
        <dbReference type="RuleBase" id="RU365092"/>
    </source>
</evidence>
<evidence type="ECO:0000313" key="11">
    <source>
        <dbReference type="Proteomes" id="UP000270343"/>
    </source>
</evidence>
<evidence type="ECO:0000256" key="1">
    <source>
        <dbReference type="ARBA" id="ARBA00004651"/>
    </source>
</evidence>
<evidence type="ECO:0000256" key="6">
    <source>
        <dbReference type="ARBA" id="ARBA00022989"/>
    </source>
</evidence>
<organism evidence="10 11">
    <name type="scientific">Streptomyces klenkii</name>
    <dbReference type="NCBI Taxonomy" id="1420899"/>
    <lineage>
        <taxon>Bacteria</taxon>
        <taxon>Bacillati</taxon>
        <taxon>Actinomycetota</taxon>
        <taxon>Actinomycetes</taxon>
        <taxon>Kitasatosporales</taxon>
        <taxon>Streptomycetaceae</taxon>
        <taxon>Streptomyces</taxon>
    </lineage>
</organism>
<dbReference type="InterPro" id="IPR003804">
    <property type="entry name" value="Lactate_perm"/>
</dbReference>
<protein>
    <recommendedName>
        <fullName evidence="8">L-lactate permease</fullName>
    </recommendedName>
</protein>
<dbReference type="Proteomes" id="UP000270343">
    <property type="component" value="Unassembled WGS sequence"/>
</dbReference>
<feature type="transmembrane region" description="Helical" evidence="8">
    <location>
        <begin position="455"/>
        <end position="474"/>
    </location>
</feature>
<accession>A0A3B0BQ94</accession>
<feature type="transmembrane region" description="Helical" evidence="8">
    <location>
        <begin position="486"/>
        <end position="507"/>
    </location>
</feature>
<feature type="transmembrane region" description="Helical" evidence="8">
    <location>
        <begin position="355"/>
        <end position="373"/>
    </location>
</feature>
<keyword evidence="7 8" id="KW-0472">Membrane</keyword>
<keyword evidence="6 8" id="KW-1133">Transmembrane helix</keyword>
<dbReference type="EMBL" id="RBAM01000004">
    <property type="protein sequence ID" value="RKN74604.1"/>
    <property type="molecule type" value="Genomic_DNA"/>
</dbReference>
<feature type="transmembrane region" description="Helical" evidence="8">
    <location>
        <begin position="185"/>
        <end position="204"/>
    </location>
</feature>
<feature type="transmembrane region" description="Helical" evidence="8">
    <location>
        <begin position="263"/>
        <end position="285"/>
    </location>
</feature>
<evidence type="ECO:0000256" key="3">
    <source>
        <dbReference type="ARBA" id="ARBA00022448"/>
    </source>
</evidence>
<sequence>MPRHVRPAGRRPHGQPAARRPGPYRHHPPPPVCRGEQPGRGPHTRPASGRQRRCGGRAHVGARPAVRRHHVLQPLRAVAGRVLAGVERCAPKRGGDARGGRNCGTAVRKGVTHRDIIRKGGSVNAALATLPILVTLGLLALGVRALYAALSALATAIVITATSFRTPLAELGHAEQHMLPTIVELAAILFGGILLSELMTRTGAQSRLGNWIGSACSSPSRAVLLVMLGVTPFAESLTGFGIGVIVAIPLLRQLGLPPARAAVVGLLGLVTVPWGSLAPGSLVAAELGGVDFQQLGIDSALLSAPVFLITGSATLIVALGVRRAVASAGDLLLAVAALWGTVWAVNTFIGVPLAGVLGGLVTMVVLLLVSRLLEKSGAGAQREPIARTLSPYGFLVAGLLVSRLILESAGVKEGWWTVVAGPGGWLLLTAALTPKLLGAGEPVLGTAARAALGRWWQVTLTTVVFLTLGTLLTVTGMSRELAEACASIGSSYLVLAPWIGAIGGFLAGSNTGANAMFAASQANTAEALGYSTGHLVAVQNVSAALASGASSARVVLAAQLAENAPGPEAAAVVPARESVSASTSTSASASGGRTATPVLQAPAEAEAETSTARLVDTRWVLRTVLSVHALVFLTTGGIAVLWQ</sequence>
<keyword evidence="3 8" id="KW-0813">Transport</keyword>
<comment type="function">
    <text evidence="8">Uptake of L-lactate across the membrane. Can also transport D-lactate and glycolate.</text>
</comment>
<evidence type="ECO:0000256" key="7">
    <source>
        <dbReference type="ARBA" id="ARBA00023136"/>
    </source>
</evidence>
<comment type="subcellular location">
    <subcellularLocation>
        <location evidence="1 8">Cell membrane</location>
        <topology evidence="1 8">Multi-pass membrane protein</topology>
    </subcellularLocation>
</comment>
<keyword evidence="5 8" id="KW-0812">Transmembrane</keyword>
<feature type="transmembrane region" description="Helical" evidence="8">
    <location>
        <begin position="146"/>
        <end position="164"/>
    </location>
</feature>
<dbReference type="AlphaFoldDB" id="A0A3B0BQ94"/>
<feature type="transmembrane region" description="Helical" evidence="8">
    <location>
        <begin position="385"/>
        <end position="406"/>
    </location>
</feature>
<reference evidence="10 11" key="1">
    <citation type="journal article" date="2015" name="Antonie Van Leeuwenhoek">
        <title>Streptomyces klenkii sp. nov., isolated from deep marine sediment.</title>
        <authorList>
            <person name="Veyisoglu A."/>
            <person name="Sahin N."/>
        </authorList>
    </citation>
    <scope>NUCLEOTIDE SEQUENCE [LARGE SCALE GENOMIC DNA]</scope>
    <source>
        <strain evidence="10 11">KCTC 29202</strain>
    </source>
</reference>
<feature type="transmembrane region" description="Helical" evidence="8">
    <location>
        <begin position="331"/>
        <end position="349"/>
    </location>
</feature>
<evidence type="ECO:0000256" key="9">
    <source>
        <dbReference type="SAM" id="MobiDB-lite"/>
    </source>
</evidence>
<dbReference type="GO" id="GO:0015295">
    <property type="term" value="F:solute:proton symporter activity"/>
    <property type="evidence" value="ECO:0007669"/>
    <property type="project" value="TreeGrafter"/>
</dbReference>
<dbReference type="GO" id="GO:0015129">
    <property type="term" value="F:lactate transmembrane transporter activity"/>
    <property type="evidence" value="ECO:0007669"/>
    <property type="project" value="UniProtKB-UniRule"/>
</dbReference>
<evidence type="ECO:0000256" key="5">
    <source>
        <dbReference type="ARBA" id="ARBA00022692"/>
    </source>
</evidence>
<dbReference type="Pfam" id="PF02652">
    <property type="entry name" value="Lactate_perm"/>
    <property type="match status" value="2"/>
</dbReference>
<keyword evidence="4 8" id="KW-1003">Cell membrane</keyword>
<comment type="caution">
    <text evidence="10">The sequence shown here is derived from an EMBL/GenBank/DDBJ whole genome shotgun (WGS) entry which is preliminary data.</text>
</comment>
<evidence type="ECO:0000256" key="4">
    <source>
        <dbReference type="ARBA" id="ARBA00022475"/>
    </source>
</evidence>
<feature type="region of interest" description="Disordered" evidence="9">
    <location>
        <begin position="583"/>
        <end position="607"/>
    </location>
</feature>
<feature type="region of interest" description="Disordered" evidence="9">
    <location>
        <begin position="1"/>
        <end position="62"/>
    </location>
</feature>
<name>A0A3B0BQ94_9ACTN</name>
<dbReference type="PANTHER" id="PTHR30003:SF0">
    <property type="entry name" value="GLYCOLATE PERMEASE GLCA-RELATED"/>
    <property type="match status" value="1"/>
</dbReference>
<dbReference type="GO" id="GO:0005886">
    <property type="term" value="C:plasma membrane"/>
    <property type="evidence" value="ECO:0007669"/>
    <property type="project" value="UniProtKB-SubCell"/>
</dbReference>
<proteinExistence type="inferred from homology"/>